<dbReference type="EMBL" id="JAGSOJ010000003">
    <property type="protein sequence ID" value="MCM1991305.1"/>
    <property type="molecule type" value="Genomic_DNA"/>
</dbReference>
<name>A0A9J6P5D0_9CLOT</name>
<sequence>MTAEIGILNRQGVALAADSAVTINSGGQMKILNTANKLFSLSENQPIGLMVYGNGDFMDVPWEIIIKLYRTKLGEKTYNTLKEYCDDFFDFIINDNRFSNKISEEKYIYVTVNNFIKHLERRVYEHINSNYETTPNTEEICKILDSVTKQELIEIDRIPFLQGFDFNYSIPFLDKYNYIIEKVIKSNFDFEINADSIGNIKQTIVFLITKDIFNNFSGVVIAGYGENEIFPSLYEYHVEGIIDKKLKYKLNEENHIQALGGNDSSTASIMPFAQKEMVHSLLTGINPDVYQFIANNLLNVFGDFSNLIERLLKENNVTCELDASVKDNLNNTGKDILQSILKTIQDVQNEKFIQPIIQMVSMLPKDELASMAESLVNITSFKRKFTLDAETVGGPIDVAVISKNDGFVWIKRKHYFNKDLNYRFFKNH</sequence>
<reference evidence="1" key="2">
    <citation type="submission" date="2021-04" db="EMBL/GenBank/DDBJ databases">
        <authorList>
            <person name="Dong X."/>
        </authorList>
    </citation>
    <scope>NUCLEOTIDE SEQUENCE</scope>
    <source>
        <strain evidence="1">ZWT</strain>
    </source>
</reference>
<dbReference type="AlphaFoldDB" id="A0A9J6P5D0"/>
<comment type="caution">
    <text evidence="1">The sequence shown here is derived from an EMBL/GenBank/DDBJ whole genome shotgun (WGS) entry which is preliminary data.</text>
</comment>
<accession>A0A9J6P5D0</accession>
<protein>
    <submittedName>
        <fullName evidence="1">Uncharacterized protein</fullName>
    </submittedName>
</protein>
<keyword evidence="2" id="KW-1185">Reference proteome</keyword>
<organism evidence="1 2">
    <name type="scientific">Oceanirhabdus seepicola</name>
    <dbReference type="NCBI Taxonomy" id="2828781"/>
    <lineage>
        <taxon>Bacteria</taxon>
        <taxon>Bacillati</taxon>
        <taxon>Bacillota</taxon>
        <taxon>Clostridia</taxon>
        <taxon>Eubacteriales</taxon>
        <taxon>Clostridiaceae</taxon>
        <taxon>Oceanirhabdus</taxon>
    </lineage>
</organism>
<dbReference type="Proteomes" id="UP001056429">
    <property type="component" value="Unassembled WGS sequence"/>
</dbReference>
<reference evidence="1" key="1">
    <citation type="journal article" date="2021" name="mSystems">
        <title>Bacteria and Archaea Synergistically Convert Glycine Betaine to Biogenic Methane in the Formosa Cold Seep of the South China Sea.</title>
        <authorList>
            <person name="Li L."/>
            <person name="Zhang W."/>
            <person name="Zhang S."/>
            <person name="Song L."/>
            <person name="Sun Q."/>
            <person name="Zhang H."/>
            <person name="Xiang H."/>
            <person name="Dong X."/>
        </authorList>
    </citation>
    <scope>NUCLEOTIDE SEQUENCE</scope>
    <source>
        <strain evidence="1">ZWT</strain>
    </source>
</reference>
<proteinExistence type="predicted"/>
<evidence type="ECO:0000313" key="2">
    <source>
        <dbReference type="Proteomes" id="UP001056429"/>
    </source>
</evidence>
<dbReference type="RefSeq" id="WP_250860412.1">
    <property type="nucleotide sequence ID" value="NZ_JAGSOJ010000003.1"/>
</dbReference>
<gene>
    <name evidence="1" type="ORF">KDK92_16345</name>
</gene>
<evidence type="ECO:0000313" key="1">
    <source>
        <dbReference type="EMBL" id="MCM1991305.1"/>
    </source>
</evidence>